<gene>
    <name evidence="6" type="ORF">J2045_001786</name>
</gene>
<evidence type="ECO:0000256" key="2">
    <source>
        <dbReference type="ARBA" id="ARBA00022598"/>
    </source>
</evidence>
<dbReference type="Pfam" id="PF00501">
    <property type="entry name" value="AMP-binding"/>
    <property type="match status" value="1"/>
</dbReference>
<evidence type="ECO:0000313" key="7">
    <source>
        <dbReference type="Proteomes" id="UP001238496"/>
    </source>
</evidence>
<organism evidence="6 7">
    <name type="scientific">Peteryoungia aggregata LMG 23059</name>
    <dbReference type="NCBI Taxonomy" id="1368425"/>
    <lineage>
        <taxon>Bacteria</taxon>
        <taxon>Pseudomonadati</taxon>
        <taxon>Pseudomonadota</taxon>
        <taxon>Alphaproteobacteria</taxon>
        <taxon>Hyphomicrobiales</taxon>
        <taxon>Rhizobiaceae</taxon>
        <taxon>Peteryoungia</taxon>
    </lineage>
</organism>
<dbReference type="InterPro" id="IPR025110">
    <property type="entry name" value="AMP-bd_C"/>
</dbReference>
<dbReference type="GO" id="GO:0016874">
    <property type="term" value="F:ligase activity"/>
    <property type="evidence" value="ECO:0007669"/>
    <property type="project" value="UniProtKB-KW"/>
</dbReference>
<keyword evidence="7" id="KW-1185">Reference proteome</keyword>
<keyword evidence="3" id="KW-0479">Metal-binding</keyword>
<dbReference type="PANTHER" id="PTHR43201">
    <property type="entry name" value="ACYL-COA SYNTHETASE"/>
    <property type="match status" value="1"/>
</dbReference>
<dbReference type="EC" id="6.2.1.-" evidence="6"/>
<dbReference type="InterPro" id="IPR020845">
    <property type="entry name" value="AMP-binding_CS"/>
</dbReference>
<feature type="domain" description="AMP-binding enzyme C-terminal" evidence="5">
    <location>
        <begin position="431"/>
        <end position="505"/>
    </location>
</feature>
<protein>
    <submittedName>
        <fullName evidence="6">Fatty-acyl-CoA synthase</fullName>
        <ecNumber evidence="6">6.2.1.-</ecNumber>
    </submittedName>
</protein>
<dbReference type="PANTHER" id="PTHR43201:SF5">
    <property type="entry name" value="MEDIUM-CHAIN ACYL-COA LIGASE ACSF2, MITOCHONDRIAL"/>
    <property type="match status" value="1"/>
</dbReference>
<sequence>MQPEFLSATTEVGAVGLETDDPLTYRAKVSPDRSAALEIASGRNETYATLDDLVGRAAGLLARLATSGVAAQRIAFLGRNSIEQIVVCLACQRAGHVFVPLNWRLGSAELGQIIADCEPTLIVHDNEFEAVLAAIGDVLPPIMAIDGDGGWRQAVSRTERADSVAVDADAPCIMLYTSGTTGSPKGVIITRRNAFASAVNFAIVGEVTTRTVALCDLPFFHTIGLVAIGRTTLMMGGRLVISDRFLPDRTLATLGDAALGVTHYFAVPQMAAALRNAPGWDPKALKALQAIFIGGAPLSPALIETFLEDGIPLVNGYGMSEAGTAIHMPLDRDAVARYPGSVGFPAPLLAVRLVGEDGQDIRDGEVGEIWVKGPSVTPGYWNKPDDTARAFVGDWYRTGDLGRRDEGGVIHVPDRLKDMYISGGENVFPAEVEAVIGAHPKVRDVAVLGLPDPKWGECGVAFIVALDEPPSPEEILAHCAERLASYKRPARIVFLDQIPRTASGKAQKHILRQAHASN</sequence>
<dbReference type="RefSeq" id="WP_307371787.1">
    <property type="nucleotide sequence ID" value="NZ_JAUSUW010000004.1"/>
</dbReference>
<dbReference type="EMBL" id="JAUSUW010000004">
    <property type="protein sequence ID" value="MDQ0420762.1"/>
    <property type="molecule type" value="Genomic_DNA"/>
</dbReference>
<evidence type="ECO:0000313" key="6">
    <source>
        <dbReference type="EMBL" id="MDQ0420762.1"/>
    </source>
</evidence>
<proteinExistence type="inferred from homology"/>
<dbReference type="PROSITE" id="PS00455">
    <property type="entry name" value="AMP_BINDING"/>
    <property type="match status" value="1"/>
</dbReference>
<dbReference type="Pfam" id="PF13193">
    <property type="entry name" value="AMP-binding_C"/>
    <property type="match status" value="1"/>
</dbReference>
<dbReference type="Gene3D" id="3.30.300.30">
    <property type="match status" value="1"/>
</dbReference>
<dbReference type="InterPro" id="IPR045851">
    <property type="entry name" value="AMP-bd_C_sf"/>
</dbReference>
<reference evidence="6 7" key="1">
    <citation type="submission" date="2023-07" db="EMBL/GenBank/DDBJ databases">
        <title>Genomic Encyclopedia of Type Strains, Phase IV (KMG-IV): sequencing the most valuable type-strain genomes for metagenomic binning, comparative biology and taxonomic classification.</title>
        <authorList>
            <person name="Goeker M."/>
        </authorList>
    </citation>
    <scope>NUCLEOTIDE SEQUENCE [LARGE SCALE GENOMIC DNA]</scope>
    <source>
        <strain evidence="6 7">DSM 1111</strain>
    </source>
</reference>
<dbReference type="Proteomes" id="UP001238496">
    <property type="component" value="Unassembled WGS sequence"/>
</dbReference>
<keyword evidence="2 6" id="KW-0436">Ligase</keyword>
<dbReference type="InterPro" id="IPR042099">
    <property type="entry name" value="ANL_N_sf"/>
</dbReference>
<evidence type="ECO:0000259" key="5">
    <source>
        <dbReference type="Pfam" id="PF13193"/>
    </source>
</evidence>
<dbReference type="SUPFAM" id="SSF56801">
    <property type="entry name" value="Acetyl-CoA synthetase-like"/>
    <property type="match status" value="1"/>
</dbReference>
<comment type="caution">
    <text evidence="6">The sequence shown here is derived from an EMBL/GenBank/DDBJ whole genome shotgun (WGS) entry which is preliminary data.</text>
</comment>
<dbReference type="Gene3D" id="3.40.50.12780">
    <property type="entry name" value="N-terminal domain of ligase-like"/>
    <property type="match status" value="1"/>
</dbReference>
<comment type="similarity">
    <text evidence="1">Belongs to the ATP-dependent AMP-binding enzyme family.</text>
</comment>
<accession>A0ABU0G616</accession>
<evidence type="ECO:0000256" key="1">
    <source>
        <dbReference type="ARBA" id="ARBA00006432"/>
    </source>
</evidence>
<name>A0ABU0G616_9HYPH</name>
<dbReference type="InterPro" id="IPR000873">
    <property type="entry name" value="AMP-dep_synth/lig_dom"/>
</dbReference>
<evidence type="ECO:0000259" key="4">
    <source>
        <dbReference type="Pfam" id="PF00501"/>
    </source>
</evidence>
<evidence type="ECO:0000256" key="3">
    <source>
        <dbReference type="ARBA" id="ARBA00022723"/>
    </source>
</evidence>
<feature type="domain" description="AMP-dependent synthetase/ligase" evidence="4">
    <location>
        <begin position="26"/>
        <end position="381"/>
    </location>
</feature>